<dbReference type="SMART" id="SM00325">
    <property type="entry name" value="RhoGEF"/>
    <property type="match status" value="1"/>
</dbReference>
<feature type="region of interest" description="Disordered" evidence="3">
    <location>
        <begin position="476"/>
        <end position="505"/>
    </location>
</feature>
<dbReference type="InterPro" id="IPR019748">
    <property type="entry name" value="FERM_central"/>
</dbReference>
<feature type="compositionally biased region" description="Polar residues" evidence="3">
    <location>
        <begin position="360"/>
        <end position="370"/>
    </location>
</feature>
<dbReference type="PROSITE" id="PS00660">
    <property type="entry name" value="FERM_1"/>
    <property type="match status" value="1"/>
</dbReference>
<feature type="compositionally biased region" description="Basic and acidic residues" evidence="3">
    <location>
        <begin position="1511"/>
        <end position="1524"/>
    </location>
</feature>
<dbReference type="SUPFAM" id="SSF48065">
    <property type="entry name" value="DBL homology domain (DH-domain)"/>
    <property type="match status" value="1"/>
</dbReference>
<dbReference type="InterPro" id="IPR019749">
    <property type="entry name" value="Band_41_domain"/>
</dbReference>
<dbReference type="InterPro" id="IPR014847">
    <property type="entry name" value="FA"/>
</dbReference>
<dbReference type="OrthoDB" id="9990815at2759"/>
<dbReference type="Gene3D" id="2.30.29.30">
    <property type="entry name" value="Pleckstrin-homology domain (PH domain)/Phosphotyrosine-binding domain (PTB)"/>
    <property type="match status" value="3"/>
</dbReference>
<dbReference type="PANTHER" id="PTHR45858:SF5">
    <property type="entry name" value="MOESIN_EZRIN_RADIXIN HOMOLOG 1"/>
    <property type="match status" value="1"/>
</dbReference>
<dbReference type="InterPro" id="IPR014352">
    <property type="entry name" value="FERM/acyl-CoA-bd_prot_sf"/>
</dbReference>
<dbReference type="SMART" id="SM00295">
    <property type="entry name" value="B41"/>
    <property type="match status" value="1"/>
</dbReference>
<dbReference type="CDD" id="cd00160">
    <property type="entry name" value="RhoGEF"/>
    <property type="match status" value="1"/>
</dbReference>
<evidence type="ECO:0000256" key="2">
    <source>
        <dbReference type="ARBA" id="ARBA00022949"/>
    </source>
</evidence>
<dbReference type="PROSITE" id="PS50003">
    <property type="entry name" value="PH_DOMAIN"/>
    <property type="match status" value="2"/>
</dbReference>
<dbReference type="Gene3D" id="1.20.900.10">
    <property type="entry name" value="Dbl homology (DH) domain"/>
    <property type="match status" value="1"/>
</dbReference>
<keyword evidence="2" id="KW-0965">Cell junction</keyword>
<feature type="region of interest" description="Disordered" evidence="3">
    <location>
        <begin position="1419"/>
        <end position="1497"/>
    </location>
</feature>
<dbReference type="Gene3D" id="1.20.80.10">
    <property type="match status" value="1"/>
</dbReference>
<evidence type="ECO:0000259" key="6">
    <source>
        <dbReference type="PROSITE" id="PS50057"/>
    </source>
</evidence>
<dbReference type="InterPro" id="IPR029071">
    <property type="entry name" value="Ubiquitin-like_domsf"/>
</dbReference>
<dbReference type="CDD" id="cd01220">
    <property type="entry name" value="PH1_FARP1-like"/>
    <property type="match status" value="1"/>
</dbReference>
<dbReference type="Proteomes" id="UP000053097">
    <property type="component" value="Unassembled WGS sequence"/>
</dbReference>
<feature type="compositionally biased region" description="Basic residues" evidence="3">
    <location>
        <begin position="1765"/>
        <end position="1778"/>
    </location>
</feature>
<dbReference type="FunFam" id="3.10.20.90:FF:000040">
    <property type="entry name" value="FERM, RhoGEF and pleckstrin domain-containing protein"/>
    <property type="match status" value="1"/>
</dbReference>
<dbReference type="GO" id="GO:0070161">
    <property type="term" value="C:anchoring junction"/>
    <property type="evidence" value="ECO:0007669"/>
    <property type="project" value="UniProtKB-SubCell"/>
</dbReference>
<evidence type="ECO:0000313" key="8">
    <source>
        <dbReference type="Proteomes" id="UP000053097"/>
    </source>
</evidence>
<dbReference type="InterPro" id="IPR000299">
    <property type="entry name" value="FERM_domain"/>
</dbReference>
<dbReference type="SUPFAM" id="SSF50729">
    <property type="entry name" value="PH domain-like"/>
    <property type="match status" value="3"/>
</dbReference>
<feature type="compositionally biased region" description="Polar residues" evidence="3">
    <location>
        <begin position="476"/>
        <end position="486"/>
    </location>
</feature>
<dbReference type="OMA" id="YVVEDYP"/>
<feature type="compositionally biased region" description="Polar residues" evidence="3">
    <location>
        <begin position="698"/>
        <end position="710"/>
    </location>
</feature>
<dbReference type="InterPro" id="IPR035899">
    <property type="entry name" value="DBL_dom_sf"/>
</dbReference>
<feature type="compositionally biased region" description="Polar residues" evidence="3">
    <location>
        <begin position="1729"/>
        <end position="1754"/>
    </location>
</feature>
<evidence type="ECO:0000256" key="3">
    <source>
        <dbReference type="SAM" id="MobiDB-lite"/>
    </source>
</evidence>
<feature type="compositionally biased region" description="Low complexity" evidence="3">
    <location>
        <begin position="1365"/>
        <end position="1374"/>
    </location>
</feature>
<dbReference type="EMBL" id="KK107152">
    <property type="protein sequence ID" value="EZA57020.1"/>
    <property type="molecule type" value="Genomic_DNA"/>
</dbReference>
<comment type="subcellular location">
    <subcellularLocation>
        <location evidence="1">Cell junction</location>
    </subcellularLocation>
</comment>
<dbReference type="InterPro" id="IPR001849">
    <property type="entry name" value="PH_domain"/>
</dbReference>
<dbReference type="InterPro" id="IPR011993">
    <property type="entry name" value="PH-like_dom_sf"/>
</dbReference>
<dbReference type="FunFam" id="1.20.80.10:FF:000005">
    <property type="entry name" value="FERM, RhoGEF and pleckstrin domain-containing protein 1"/>
    <property type="match status" value="1"/>
</dbReference>
<dbReference type="PANTHER" id="PTHR45858">
    <property type="entry name" value="FERM DOMAIN CONTAINING PROTEIN"/>
    <property type="match status" value="1"/>
</dbReference>
<feature type="domain" description="FERM" evidence="6">
    <location>
        <begin position="44"/>
        <end position="360"/>
    </location>
</feature>
<dbReference type="Pfam" id="PF09379">
    <property type="entry name" value="FERM_N"/>
    <property type="match status" value="1"/>
</dbReference>
<dbReference type="Pfam" id="PF00373">
    <property type="entry name" value="FERM_M"/>
    <property type="match status" value="1"/>
</dbReference>
<feature type="region of interest" description="Disordered" evidence="3">
    <location>
        <begin position="1505"/>
        <end position="1524"/>
    </location>
</feature>
<dbReference type="GO" id="GO:0009887">
    <property type="term" value="P:animal organ morphogenesis"/>
    <property type="evidence" value="ECO:0007669"/>
    <property type="project" value="UniProtKB-ARBA"/>
</dbReference>
<dbReference type="SUPFAM" id="SSF47031">
    <property type="entry name" value="Second domain of FERM"/>
    <property type="match status" value="1"/>
</dbReference>
<dbReference type="InterPro" id="IPR051835">
    <property type="entry name" value="RAC1-GEF"/>
</dbReference>
<feature type="region of interest" description="Disordered" evidence="3">
    <location>
        <begin position="970"/>
        <end position="1137"/>
    </location>
</feature>
<feature type="compositionally biased region" description="Polar residues" evidence="3">
    <location>
        <begin position="1196"/>
        <end position="1216"/>
    </location>
</feature>
<feature type="region of interest" description="Disordered" evidence="3">
    <location>
        <begin position="799"/>
        <end position="840"/>
    </location>
</feature>
<feature type="domain" description="DH" evidence="5">
    <location>
        <begin position="1864"/>
        <end position="2043"/>
    </location>
</feature>
<dbReference type="SMART" id="SM01195">
    <property type="entry name" value="FA"/>
    <property type="match status" value="1"/>
</dbReference>
<feature type="compositionally biased region" description="Basic and acidic residues" evidence="3">
    <location>
        <begin position="1652"/>
        <end position="1684"/>
    </location>
</feature>
<keyword evidence="8" id="KW-1185">Reference proteome</keyword>
<dbReference type="STRING" id="2015173.A0A026WLU6"/>
<evidence type="ECO:0000313" key="7">
    <source>
        <dbReference type="EMBL" id="EZA57020.1"/>
    </source>
</evidence>
<dbReference type="PROSITE" id="PS50010">
    <property type="entry name" value="DH_2"/>
    <property type="match status" value="1"/>
</dbReference>
<dbReference type="Pfam" id="PF00621">
    <property type="entry name" value="RhoGEF"/>
    <property type="match status" value="1"/>
</dbReference>
<feature type="compositionally biased region" description="Basic and acidic residues" evidence="3">
    <location>
        <begin position="1845"/>
        <end position="1855"/>
    </location>
</feature>
<dbReference type="GO" id="GO:0030182">
    <property type="term" value="P:neuron differentiation"/>
    <property type="evidence" value="ECO:0007669"/>
    <property type="project" value="UniProtKB-ARBA"/>
</dbReference>
<name>A0A026WLU6_OOCBI</name>
<feature type="compositionally biased region" description="Basic and acidic residues" evidence="3">
    <location>
        <begin position="523"/>
        <end position="535"/>
    </location>
</feature>
<feature type="compositionally biased region" description="Pro residues" evidence="3">
    <location>
        <begin position="1455"/>
        <end position="1481"/>
    </location>
</feature>
<feature type="compositionally biased region" description="Pro residues" evidence="3">
    <location>
        <begin position="494"/>
        <end position="504"/>
    </location>
</feature>
<dbReference type="InterPro" id="IPR018980">
    <property type="entry name" value="FERM_PH-like_C"/>
</dbReference>
<feature type="compositionally biased region" description="Acidic residues" evidence="3">
    <location>
        <begin position="975"/>
        <end position="984"/>
    </location>
</feature>
<feature type="compositionally biased region" description="Acidic residues" evidence="3">
    <location>
        <begin position="888"/>
        <end position="913"/>
    </location>
</feature>
<proteinExistence type="predicted"/>
<feature type="compositionally biased region" description="Basic and acidic residues" evidence="3">
    <location>
        <begin position="1003"/>
        <end position="1019"/>
    </location>
</feature>
<feature type="compositionally biased region" description="Polar residues" evidence="3">
    <location>
        <begin position="1085"/>
        <end position="1103"/>
    </location>
</feature>
<feature type="region of interest" description="Disordered" evidence="3">
    <location>
        <begin position="1797"/>
        <end position="1856"/>
    </location>
</feature>
<feature type="compositionally biased region" description="Polar residues" evidence="3">
    <location>
        <begin position="1428"/>
        <end position="1450"/>
    </location>
</feature>
<protein>
    <submittedName>
        <fullName evidence="7">FERM, RhoGEF and pleckstrin domain-containing protein</fullName>
    </submittedName>
</protein>
<gene>
    <name evidence="7" type="ORF">X777_01626</name>
</gene>
<feature type="region of interest" description="Disordered" evidence="3">
    <location>
        <begin position="1596"/>
        <end position="1778"/>
    </location>
</feature>
<feature type="compositionally biased region" description="Polar residues" evidence="3">
    <location>
        <begin position="1350"/>
        <end position="1359"/>
    </location>
</feature>
<dbReference type="InterPro" id="IPR035963">
    <property type="entry name" value="FERM_2"/>
</dbReference>
<dbReference type="PROSITE" id="PS50057">
    <property type="entry name" value="FERM_3"/>
    <property type="match status" value="1"/>
</dbReference>
<dbReference type="InterPro" id="IPR018979">
    <property type="entry name" value="FERM_N"/>
</dbReference>
<feature type="region of interest" description="Disordered" evidence="3">
    <location>
        <begin position="885"/>
        <end position="928"/>
    </location>
</feature>
<dbReference type="FunFam" id="2.30.29.30:FF:000046">
    <property type="entry name" value="FERM, RhoGEF and pleckstrin domain-containing protein 1"/>
    <property type="match status" value="1"/>
</dbReference>
<feature type="region of interest" description="Disordered" evidence="3">
    <location>
        <begin position="1294"/>
        <end position="1374"/>
    </location>
</feature>
<feature type="compositionally biased region" description="Polar residues" evidence="3">
    <location>
        <begin position="823"/>
        <end position="840"/>
    </location>
</feature>
<feature type="region of interest" description="Disordered" evidence="3">
    <location>
        <begin position="520"/>
        <end position="614"/>
    </location>
</feature>
<dbReference type="Pfam" id="PF08736">
    <property type="entry name" value="FA"/>
    <property type="match status" value="1"/>
</dbReference>
<feature type="region of interest" description="Disordered" evidence="3">
    <location>
        <begin position="1164"/>
        <end position="1272"/>
    </location>
</feature>
<feature type="compositionally biased region" description="Basic and acidic residues" evidence="3">
    <location>
        <begin position="1304"/>
        <end position="1324"/>
    </location>
</feature>
<feature type="compositionally biased region" description="Low complexity" evidence="3">
    <location>
        <begin position="585"/>
        <end position="598"/>
    </location>
</feature>
<feature type="compositionally biased region" description="Acidic residues" evidence="3">
    <location>
        <begin position="1817"/>
        <end position="1827"/>
    </location>
</feature>
<dbReference type="Gene3D" id="3.10.20.90">
    <property type="entry name" value="Phosphatidylinositol 3-kinase Catalytic Subunit, Chain A, domain 1"/>
    <property type="match status" value="1"/>
</dbReference>
<accession>A0A026WLU6</accession>
<dbReference type="CDD" id="cd13235">
    <property type="entry name" value="PH2_FARP1-like"/>
    <property type="match status" value="1"/>
</dbReference>
<organism evidence="7 8">
    <name type="scientific">Ooceraea biroi</name>
    <name type="common">Clonal raider ant</name>
    <name type="synonym">Cerapachys biroi</name>
    <dbReference type="NCBI Taxonomy" id="2015173"/>
    <lineage>
        <taxon>Eukaryota</taxon>
        <taxon>Metazoa</taxon>
        <taxon>Ecdysozoa</taxon>
        <taxon>Arthropoda</taxon>
        <taxon>Hexapoda</taxon>
        <taxon>Insecta</taxon>
        <taxon>Pterygota</taxon>
        <taxon>Neoptera</taxon>
        <taxon>Endopterygota</taxon>
        <taxon>Hymenoptera</taxon>
        <taxon>Apocrita</taxon>
        <taxon>Aculeata</taxon>
        <taxon>Formicoidea</taxon>
        <taxon>Formicidae</taxon>
        <taxon>Dorylinae</taxon>
        <taxon>Ooceraea</taxon>
    </lineage>
</organism>
<dbReference type="Pfam" id="PF00169">
    <property type="entry name" value="PH"/>
    <property type="match status" value="2"/>
</dbReference>
<sequence>MNDIESFGMKGSGSKMPHSHSTPAGVDGGSRTPPATPRKAGKMLAVRVQMLDDTITMFQVQAKALGRVLFDQVCKQLNLLEADYFGLEYQEPNLTKYWLDLEKPVCRQVGLSLIDPLLRFCVKFYTPDPAQLEEEFTRYLFCLQIKRDLAQGLLQCNDNTAALMASYIIQAECGDYAIEDYPDHTYLATYKFVPHQDQELERRIMENYKKHAGQSPAEADLNLLETARRCELYGMKMHPAKVGNIYIDHYMLKIINTFSWAKIRKISFKRKRFLIKLHPEGYGYYKDTVEFFFEGRNECKNFWKKCVENHGFFRCSVVKRVVRQKTRVLSRGSSFRYSGKTQKQIVEFVRDNYVKRQTFQRSNSFRQTSGGRALQGSEGGGYRGATPSSSLMGSSSISAHPLLPLGDPALATPALSLSCGSMTLDSPTTVTSVSMGGTIHRREDTATSFRTLTSIDVHSPATPSQVPVQRPMLSTIQQRTSSTGRISPSNSSPPEFPPPRPLPRYPWQRSASCRELYASSFEDSGKARPRDDKATAEPLLDPFQLASQGELDNPITRYDESNRSYSAASSKLPSLDHDSVPERVYSSSYPGTSSLSTESGHEESDLTQSPLMLRKPGQTPILFARARLGLSEGSGIGALQRQGATQSPTAQRRAKSLDAAVISVHRLPPTNAFSSKDDTVDVSENLEDQENAAEGASVAQSKAQSVQMEASPNHRSDSTDHTTIPEIYTDSLSVTETSAQYLESPLTECNEIATCIDLIPYEQEGKQMPFRSYINGNETQTSNIAGSIKVEEATKFIDQSSAESGAEQEVSQESSEVKINVPRGTQSSQDQSAVLPKSGSTEVVSCKDDVPDVTISAAREDEKFISGYYDQDEFQDMAKSPIQISIEECSDDEVNPEDEEEEEGREEIDEREEEENKPLDSLDTSEDTLDALDMQMRGVDSGLSSPDYGIDKMDEKTLVEVELTPEYLEMKREDEEAAEELPEDEPVKEATDTIEIADANRLSIDRKLRLSTERSRSEESTITNTWTPDREDPDSSSCSIARPLGIGQIQPIIDRREIAMIEGARTGSSLDDDNSNDSQPPPKQEMSTTWKSFPQESSGSSSLEDVPHDESNMQQSHSEDSNGQNEDSFQEDLADFPGTFIYPIGPEILANYGAFSLSRTLSRISERSTTSEQDKSDFEDSFKPSSRSPSLDDESLMSSDHQPSLSSDPPSGTALPSVSDDRRTSSELPDIPIDVVGMQEDDTKSPRTNRRSRLQLQSSEDWPSPPSSPVFDAPVVSHVETFYMEIKPEEAVKVTVTDSTETPVRAEQDSDSSDENRTLHDDLHSTLLEDGQSSPSATVDGTVKIVVKPKSNSYITGSSHSEDTSMGLSMSEWSSSNNTVRQFCQYSGTKSDDNSLAELGASISDWSGSTTVIPQQYYSTAAADKSQSDTTTSERSATSMRPNSKCQTADSSSFPSPPSPPSPSSLPLPISPPLPSPPETPTSPLHQLEDEATGSAVEQCEVLQIETVDDNDPHQARTRGDEFDEARRFIESQFDDHRRLSHYDDEQQQGVYKEFTDISPPRITLRNEYDEAIDDDDFQMIPDEETLCVDTALPIPEEDEEDQLYDNVPAMKYSSSDKVRMEVGRGDSSEDMHEKYADLTLQPRTADDDWSSEERRDVPTEEKPTKATSKFDRGFSEPSSHESGRYQGTRSTERPVMVPIRAKSTPYYSTTSLSGESTTSSPPMPIRTQIRTKTMPYSSSRSPQSEGDTSSSMDSPAHTPDRGQRAFRRKRQQNVKRRHRVVVDLEVKDGHIVSSTDSSFDVANIPPPLLTEGQSLEIDDDDEDDEMSETKDEMERRRQQLKNARNGEAEEAEVRKTKRWPTDKAYYIAKELLMTERTYKKDLDVINVWFREEISREAELEGESIISLIELLADVHGPCLQEMETRLARWESNARHNIGDFLYNTLLNILPLYDQYLENLIPVLEKMEYSMRTSRRFDQLCRDFESQKHCYLPLTSFLLKPLQRLLHYNSIIDRLLDHYPKDHTDFEDCLAARDRLGETLLEGLTIINQAENLVQLCEMQRDITGFDNLVQEGRRFIRQGCLQKYSRKGFQQRMFFLFSDVLLYTFRTQQPTQCFRVHGQLPLKGMKIHDADNKTGTDFAFIIDGQGNQSLTVAANNEEEKERWIEDLNMAIVQADASDAKMPYLSLKSCRSADEVGDGVGLEVDRTSCGGAKASQRSNTTVHVCWHRNTSISYSDQLRAFQNQLSGFLLRKFKNSNGWQKLWVVFTNFCLFFYKSHQDDFPLASLPLLGYTVSTPSEKDGINKDFVFKLQFKNHVYFFRAESDYTFGRWIEVIRSATQQTHVPASMNGKEEY</sequence>
<evidence type="ECO:0000259" key="4">
    <source>
        <dbReference type="PROSITE" id="PS50003"/>
    </source>
</evidence>
<dbReference type="Pfam" id="PF09380">
    <property type="entry name" value="FERM_C"/>
    <property type="match status" value="1"/>
</dbReference>
<feature type="compositionally biased region" description="Low complexity" evidence="3">
    <location>
        <begin position="1709"/>
        <end position="1721"/>
    </location>
</feature>
<feature type="compositionally biased region" description="Low complexity" evidence="3">
    <location>
        <begin position="799"/>
        <end position="814"/>
    </location>
</feature>
<evidence type="ECO:0000256" key="1">
    <source>
        <dbReference type="ARBA" id="ARBA00004282"/>
    </source>
</evidence>
<dbReference type="CDD" id="cd17098">
    <property type="entry name" value="FERM_F1_FARP1_like"/>
    <property type="match status" value="1"/>
</dbReference>
<dbReference type="PRINTS" id="PR00935">
    <property type="entry name" value="BAND41"/>
</dbReference>
<dbReference type="SMART" id="SM01196">
    <property type="entry name" value="FERM_C"/>
    <property type="match status" value="1"/>
</dbReference>
<feature type="domain" description="PH" evidence="4">
    <location>
        <begin position="2242"/>
        <end position="2339"/>
    </location>
</feature>
<feature type="region of interest" description="Disordered" evidence="3">
    <location>
        <begin position="1"/>
        <end position="39"/>
    </location>
</feature>
<reference evidence="7 8" key="1">
    <citation type="journal article" date="2014" name="Curr. Biol.">
        <title>The genome of the clonal raider ant Cerapachys biroi.</title>
        <authorList>
            <person name="Oxley P.R."/>
            <person name="Ji L."/>
            <person name="Fetter-Pruneda I."/>
            <person name="McKenzie S.K."/>
            <person name="Li C."/>
            <person name="Hu H."/>
            <person name="Zhang G."/>
            <person name="Kronauer D.J."/>
        </authorList>
    </citation>
    <scope>NUCLEOTIDE SEQUENCE [LARGE SCALE GENOMIC DNA]</scope>
</reference>
<dbReference type="InterPro" id="IPR000219">
    <property type="entry name" value="DH_dom"/>
</dbReference>
<evidence type="ECO:0000259" key="5">
    <source>
        <dbReference type="PROSITE" id="PS50010"/>
    </source>
</evidence>
<feature type="compositionally biased region" description="Basic and acidic residues" evidence="3">
    <location>
        <begin position="1615"/>
        <end position="1637"/>
    </location>
</feature>
<feature type="compositionally biased region" description="Polar residues" evidence="3">
    <location>
        <begin position="1112"/>
        <end position="1127"/>
    </location>
</feature>
<feature type="domain" description="PH" evidence="4">
    <location>
        <begin position="2075"/>
        <end position="2173"/>
    </location>
</feature>
<dbReference type="SMART" id="SM00233">
    <property type="entry name" value="PH"/>
    <property type="match status" value="2"/>
</dbReference>
<feature type="compositionally biased region" description="Polar residues" evidence="3">
    <location>
        <begin position="563"/>
        <end position="572"/>
    </location>
</feature>
<dbReference type="CDD" id="cd14473">
    <property type="entry name" value="FERM_B-lobe"/>
    <property type="match status" value="1"/>
</dbReference>
<dbReference type="InterPro" id="IPR041788">
    <property type="entry name" value="FARP1/FARP2/FRMD7_FERM_C"/>
</dbReference>
<dbReference type="CDD" id="cd13193">
    <property type="entry name" value="FERM_C_FARP1-like"/>
    <property type="match status" value="1"/>
</dbReference>
<dbReference type="GO" id="GO:0005085">
    <property type="term" value="F:guanyl-nucleotide exchange factor activity"/>
    <property type="evidence" value="ECO:0007669"/>
    <property type="project" value="InterPro"/>
</dbReference>
<dbReference type="InterPro" id="IPR019747">
    <property type="entry name" value="FERM_CS"/>
</dbReference>
<feature type="compositionally biased region" description="Basic and acidic residues" evidence="3">
    <location>
        <begin position="1172"/>
        <end position="1182"/>
    </location>
</feature>
<dbReference type="GO" id="GO:0071944">
    <property type="term" value="C:cell periphery"/>
    <property type="evidence" value="ECO:0007669"/>
    <property type="project" value="UniProtKB-ARBA"/>
</dbReference>
<feature type="region of interest" description="Disordered" evidence="3">
    <location>
        <begin position="360"/>
        <end position="394"/>
    </location>
</feature>
<dbReference type="SUPFAM" id="SSF54236">
    <property type="entry name" value="Ubiquitin-like"/>
    <property type="match status" value="1"/>
</dbReference>
<feature type="compositionally biased region" description="Basic and acidic residues" evidence="3">
    <location>
        <begin position="1828"/>
        <end position="1838"/>
    </location>
</feature>
<feature type="region of interest" description="Disordered" evidence="3">
    <location>
        <begin position="689"/>
        <end position="725"/>
    </location>
</feature>